<keyword evidence="2 3" id="KW-0450">Lipoyl</keyword>
<comment type="similarity">
    <text evidence="1 3">Belongs to the GcvH family.</text>
</comment>
<gene>
    <name evidence="3" type="primary">gcvH</name>
    <name evidence="6" type="ORF">ING2E5B_1211</name>
</gene>
<evidence type="ECO:0000256" key="2">
    <source>
        <dbReference type="ARBA" id="ARBA00022823"/>
    </source>
</evidence>
<dbReference type="InterPro" id="IPR017453">
    <property type="entry name" value="GCV_H_sub"/>
</dbReference>
<evidence type="ECO:0000313" key="6">
    <source>
        <dbReference type="EMBL" id="CEA15961.1"/>
    </source>
</evidence>
<dbReference type="AlphaFoldDB" id="A0A098C0K9"/>
<comment type="cofactor">
    <cofactor evidence="3">
        <name>(R)-lipoate</name>
        <dbReference type="ChEBI" id="CHEBI:83088"/>
    </cofactor>
    <text evidence="3">Binds 1 lipoyl cofactor covalently.</text>
</comment>
<dbReference type="GO" id="GO:0005960">
    <property type="term" value="C:glycine cleavage complex"/>
    <property type="evidence" value="ECO:0007669"/>
    <property type="project" value="InterPro"/>
</dbReference>
<dbReference type="InterPro" id="IPR003016">
    <property type="entry name" value="2-oxoA_DH_lipoyl-BS"/>
</dbReference>
<dbReference type="PROSITE" id="PS00189">
    <property type="entry name" value="LIPOYL"/>
    <property type="match status" value="1"/>
</dbReference>
<dbReference type="PATRIC" id="fig|1562970.3.peg.1197"/>
<dbReference type="STRING" id="1562970.ING2E5B_1211"/>
<comment type="function">
    <text evidence="3">The glycine cleavage system catalyzes the degradation of glycine. The H protein shuttles the methylamine group of glycine from the P protein to the T protein.</text>
</comment>
<dbReference type="Proteomes" id="UP000032417">
    <property type="component" value="Chromosome 1"/>
</dbReference>
<dbReference type="CDD" id="cd06848">
    <property type="entry name" value="GCS_H"/>
    <property type="match status" value="1"/>
</dbReference>
<dbReference type="InterPro" id="IPR033753">
    <property type="entry name" value="GCV_H/Fam206"/>
</dbReference>
<feature type="modified residue" description="N6-lipoyllysine" evidence="3 4">
    <location>
        <position position="63"/>
    </location>
</feature>
<dbReference type="PROSITE" id="PS50968">
    <property type="entry name" value="BIOTINYL_LIPOYL"/>
    <property type="match status" value="1"/>
</dbReference>
<organism evidence="6 7">
    <name type="scientific">Fermentimonas caenicola</name>
    <dbReference type="NCBI Taxonomy" id="1562970"/>
    <lineage>
        <taxon>Bacteria</taxon>
        <taxon>Pseudomonadati</taxon>
        <taxon>Bacteroidota</taxon>
        <taxon>Bacteroidia</taxon>
        <taxon>Bacteroidales</taxon>
        <taxon>Dysgonomonadaceae</taxon>
        <taxon>Fermentimonas</taxon>
    </lineage>
</organism>
<dbReference type="HAMAP" id="MF_00272">
    <property type="entry name" value="GcvH"/>
    <property type="match status" value="1"/>
</dbReference>
<name>A0A098C0K9_9BACT</name>
<evidence type="ECO:0000256" key="3">
    <source>
        <dbReference type="HAMAP-Rule" id="MF_00272"/>
    </source>
</evidence>
<dbReference type="Gene3D" id="2.40.50.100">
    <property type="match status" value="1"/>
</dbReference>
<proteinExistence type="inferred from homology"/>
<dbReference type="NCBIfam" id="NF002270">
    <property type="entry name" value="PRK01202.1"/>
    <property type="match status" value="1"/>
</dbReference>
<protein>
    <recommendedName>
        <fullName evidence="3">Glycine cleavage system H protein</fullName>
    </recommendedName>
</protein>
<dbReference type="PANTHER" id="PTHR11715">
    <property type="entry name" value="GLYCINE CLEAVAGE SYSTEM H PROTEIN"/>
    <property type="match status" value="1"/>
</dbReference>
<comment type="subunit">
    <text evidence="3">The glycine cleavage system is composed of four proteins: P, T, L and H.</text>
</comment>
<dbReference type="OrthoDB" id="9796712at2"/>
<dbReference type="EMBL" id="LN515532">
    <property type="protein sequence ID" value="CEA15961.1"/>
    <property type="molecule type" value="Genomic_DNA"/>
</dbReference>
<evidence type="ECO:0000256" key="4">
    <source>
        <dbReference type="PIRSR" id="PIRSR617453-50"/>
    </source>
</evidence>
<reference evidence="6 7" key="1">
    <citation type="submission" date="2014-08" db="EMBL/GenBank/DDBJ databases">
        <authorList>
            <person name="Wibberg D."/>
        </authorList>
    </citation>
    <scope>NUCLEOTIDE SEQUENCE [LARGE SCALE GENOMIC DNA]</scope>
    <source>
        <strain evidence="7">ING2-E5B</strain>
    </source>
</reference>
<dbReference type="NCBIfam" id="TIGR00527">
    <property type="entry name" value="gcvH"/>
    <property type="match status" value="1"/>
</dbReference>
<keyword evidence="7" id="KW-1185">Reference proteome</keyword>
<evidence type="ECO:0000259" key="5">
    <source>
        <dbReference type="PROSITE" id="PS50968"/>
    </source>
</evidence>
<feature type="domain" description="Lipoyl-binding" evidence="5">
    <location>
        <begin position="22"/>
        <end position="104"/>
    </location>
</feature>
<dbReference type="GO" id="GO:0005829">
    <property type="term" value="C:cytosol"/>
    <property type="evidence" value="ECO:0007669"/>
    <property type="project" value="TreeGrafter"/>
</dbReference>
<accession>A0A098C0K9</accession>
<dbReference type="PANTHER" id="PTHR11715:SF3">
    <property type="entry name" value="GLYCINE CLEAVAGE SYSTEM H PROTEIN-RELATED"/>
    <property type="match status" value="1"/>
</dbReference>
<dbReference type="InterPro" id="IPR011053">
    <property type="entry name" value="Single_hybrid_motif"/>
</dbReference>
<sequence length="126" mass="14046">MNFPENLKYSSDHEWVRVEGNEAFIGITDFAQEELGDIVFIDVSTEGETLEQGEVFGSVEAVKTVSDLLMPVSGEVLEINPELDDAPEMVNQDPYEKGWIIKVTIEKPEELDGLMSAADYKSFIGK</sequence>
<dbReference type="InterPro" id="IPR002930">
    <property type="entry name" value="GCV_H"/>
</dbReference>
<dbReference type="HOGENOM" id="CLU_097408_2_2_10"/>
<dbReference type="GO" id="GO:0009249">
    <property type="term" value="P:protein lipoylation"/>
    <property type="evidence" value="ECO:0007669"/>
    <property type="project" value="TreeGrafter"/>
</dbReference>
<dbReference type="GO" id="GO:0019464">
    <property type="term" value="P:glycine decarboxylation via glycine cleavage system"/>
    <property type="evidence" value="ECO:0007669"/>
    <property type="project" value="UniProtKB-UniRule"/>
</dbReference>
<dbReference type="KEGG" id="pbt:ING2E5B_1211"/>
<dbReference type="InterPro" id="IPR000089">
    <property type="entry name" value="Biotin_lipoyl"/>
</dbReference>
<dbReference type="Pfam" id="PF01597">
    <property type="entry name" value="GCV_H"/>
    <property type="match status" value="1"/>
</dbReference>
<evidence type="ECO:0000256" key="1">
    <source>
        <dbReference type="ARBA" id="ARBA00009249"/>
    </source>
</evidence>
<evidence type="ECO:0000313" key="7">
    <source>
        <dbReference type="Proteomes" id="UP000032417"/>
    </source>
</evidence>
<dbReference type="SUPFAM" id="SSF51230">
    <property type="entry name" value="Single hybrid motif"/>
    <property type="match status" value="1"/>
</dbReference>